<protein>
    <recommendedName>
        <fullName evidence="3">Reverse transcriptase domain-containing protein</fullName>
    </recommendedName>
</protein>
<organism evidence="2">
    <name type="scientific">Tanacetum cinerariifolium</name>
    <name type="common">Dalmatian daisy</name>
    <name type="synonym">Chrysanthemum cinerariifolium</name>
    <dbReference type="NCBI Taxonomy" id="118510"/>
    <lineage>
        <taxon>Eukaryota</taxon>
        <taxon>Viridiplantae</taxon>
        <taxon>Streptophyta</taxon>
        <taxon>Embryophyta</taxon>
        <taxon>Tracheophyta</taxon>
        <taxon>Spermatophyta</taxon>
        <taxon>Magnoliopsida</taxon>
        <taxon>eudicotyledons</taxon>
        <taxon>Gunneridae</taxon>
        <taxon>Pentapetalae</taxon>
        <taxon>asterids</taxon>
        <taxon>campanulids</taxon>
        <taxon>Asterales</taxon>
        <taxon>Asteraceae</taxon>
        <taxon>Asteroideae</taxon>
        <taxon>Anthemideae</taxon>
        <taxon>Anthemidinae</taxon>
        <taxon>Tanacetum</taxon>
    </lineage>
</organism>
<dbReference type="AlphaFoldDB" id="A0A699IXB8"/>
<sequence length="298" mass="33651">WNRLTIYNNDQDDDEEYTIAITPVLSTDKPVDSLIMEEEHLDTILSTKSNEVINSSVEDLVSIASESEGIPDNMCDVTFLDNFLPLDISKDQFEDFSYSNDDFTSIDDESFSIDDIDYVEALSPHSELISLEEVKDFHLEDRELEDDVLCEKLSKINLLIDKIKALNANQTPSSNFVLKSPISVDDGDSFLEKFETTPKLETFKFHIKEKNSGSTTIHADISLSDLECFYFKSEPPGDLTSIIDLGSCENVSSTTNVNLPFKMTNLLSSLMLYGSFFLFSRIPLLFHIFSPPGIKIPF</sequence>
<feature type="non-terminal residue" evidence="2">
    <location>
        <position position="1"/>
    </location>
</feature>
<evidence type="ECO:0000313" key="2">
    <source>
        <dbReference type="EMBL" id="GEZ94076.1"/>
    </source>
</evidence>
<comment type="caution">
    <text evidence="2">The sequence shown here is derived from an EMBL/GenBank/DDBJ whole genome shotgun (WGS) entry which is preliminary data.</text>
</comment>
<dbReference type="EMBL" id="BKCJ010345148">
    <property type="protein sequence ID" value="GEZ94076.1"/>
    <property type="molecule type" value="Genomic_DNA"/>
</dbReference>
<gene>
    <name evidence="2" type="ORF">Tci_566049</name>
</gene>
<name>A0A699IXB8_TANCI</name>
<keyword evidence="1" id="KW-0812">Transmembrane</keyword>
<proteinExistence type="predicted"/>
<evidence type="ECO:0000256" key="1">
    <source>
        <dbReference type="SAM" id="Phobius"/>
    </source>
</evidence>
<reference evidence="2" key="1">
    <citation type="journal article" date="2019" name="Sci. Rep.">
        <title>Draft genome of Tanacetum cinerariifolium, the natural source of mosquito coil.</title>
        <authorList>
            <person name="Yamashiro T."/>
            <person name="Shiraishi A."/>
            <person name="Satake H."/>
            <person name="Nakayama K."/>
        </authorList>
    </citation>
    <scope>NUCLEOTIDE SEQUENCE</scope>
</reference>
<feature type="transmembrane region" description="Helical" evidence="1">
    <location>
        <begin position="270"/>
        <end position="289"/>
    </location>
</feature>
<accession>A0A699IXB8</accession>
<evidence type="ECO:0008006" key="3">
    <source>
        <dbReference type="Google" id="ProtNLM"/>
    </source>
</evidence>
<keyword evidence="1" id="KW-0472">Membrane</keyword>
<keyword evidence="1" id="KW-1133">Transmembrane helix</keyword>